<dbReference type="GO" id="GO:0008097">
    <property type="term" value="F:5S rRNA binding"/>
    <property type="evidence" value="ECO:0007669"/>
    <property type="project" value="InterPro"/>
</dbReference>
<dbReference type="SUPFAM" id="SSF50715">
    <property type="entry name" value="Ribosomal protein L25-like"/>
    <property type="match status" value="1"/>
</dbReference>
<dbReference type="InterPro" id="IPR037121">
    <property type="entry name" value="Ribosomal_bL25_C"/>
</dbReference>
<accession>A0A7X0LKX0</accession>
<dbReference type="InterPro" id="IPR020930">
    <property type="entry name" value="Ribosomal_uL5_bac-type"/>
</dbReference>
<feature type="domain" description="Large ribosomal subunit protein bL25 beta" evidence="8">
    <location>
        <begin position="100"/>
        <end position="182"/>
    </location>
</feature>
<comment type="caution">
    <text evidence="9">The sequence shown here is derived from an EMBL/GenBank/DDBJ whole genome shotgun (WGS) entry which is preliminary data.</text>
</comment>
<feature type="domain" description="Large ribosomal subunit protein bL25 L25" evidence="7">
    <location>
        <begin position="8"/>
        <end position="92"/>
    </location>
</feature>
<evidence type="ECO:0000259" key="8">
    <source>
        <dbReference type="Pfam" id="PF14693"/>
    </source>
</evidence>
<dbReference type="GO" id="GO:0006412">
    <property type="term" value="P:translation"/>
    <property type="evidence" value="ECO:0007669"/>
    <property type="project" value="UniProtKB-UniRule"/>
</dbReference>
<dbReference type="RefSeq" id="WP_184678383.1">
    <property type="nucleotide sequence ID" value="NZ_JACHGY010000001.1"/>
</dbReference>
<evidence type="ECO:0000259" key="7">
    <source>
        <dbReference type="Pfam" id="PF01386"/>
    </source>
</evidence>
<dbReference type="Proteomes" id="UP000541810">
    <property type="component" value="Unassembled WGS sequence"/>
</dbReference>
<comment type="subunit">
    <text evidence="5">Part of the 50S ribosomal subunit; part of the 5S rRNA/L5/L18/L25 subcomplex. Contacts the 5S rRNA. Binds to the 5S rRNA independently of L5 and L18.</text>
</comment>
<reference evidence="9 10" key="1">
    <citation type="submission" date="2020-08" db="EMBL/GenBank/DDBJ databases">
        <title>Genomic Encyclopedia of Type Strains, Phase IV (KMG-IV): sequencing the most valuable type-strain genomes for metagenomic binning, comparative biology and taxonomic classification.</title>
        <authorList>
            <person name="Goeker M."/>
        </authorList>
    </citation>
    <scope>NUCLEOTIDE SEQUENCE [LARGE SCALE GENOMIC DNA]</scope>
    <source>
        <strain evidence="9 10">DSM 103725</strain>
    </source>
</reference>
<keyword evidence="10" id="KW-1185">Reference proteome</keyword>
<evidence type="ECO:0000313" key="10">
    <source>
        <dbReference type="Proteomes" id="UP000541810"/>
    </source>
</evidence>
<keyword evidence="4 5" id="KW-0687">Ribonucleoprotein</keyword>
<dbReference type="GO" id="GO:0022625">
    <property type="term" value="C:cytosolic large ribosomal subunit"/>
    <property type="evidence" value="ECO:0007669"/>
    <property type="project" value="TreeGrafter"/>
</dbReference>
<feature type="compositionally biased region" description="Acidic residues" evidence="6">
    <location>
        <begin position="189"/>
        <end position="200"/>
    </location>
</feature>
<name>A0A7X0LKX0_9BACT</name>
<protein>
    <recommendedName>
        <fullName evidence="5">Large ribosomal subunit protein bL25</fullName>
    </recommendedName>
    <alternativeName>
        <fullName evidence="5">General stress protein CTC</fullName>
    </alternativeName>
</protein>
<dbReference type="PANTHER" id="PTHR33284">
    <property type="entry name" value="RIBOSOMAL PROTEIN L25/GLN-TRNA SYNTHETASE, ANTI-CODON-BINDING DOMAIN-CONTAINING PROTEIN"/>
    <property type="match status" value="1"/>
</dbReference>
<proteinExistence type="inferred from homology"/>
<dbReference type="Pfam" id="PF01386">
    <property type="entry name" value="Ribosomal_L25p"/>
    <property type="match status" value="1"/>
</dbReference>
<comment type="similarity">
    <text evidence="5">Belongs to the bacterial ribosomal protein bL25 family. CTC subfamily.</text>
</comment>
<sequence length="212" mass="22688">MSHETPTLEAQTRTKLGSRYSIRLREQGQLPAVIYGHKQDPLHVSVDARALHDVLVSGAHVIEVQVDGKAEPCLIKDVQYDYLDTTPVHVDLARVDLNEEVELELEVVFKGEPAALNEAGAMLSTPHTAVTVSCKANAIPDELVCDISELGLEDSIHAEDLKLPAGVSLSMEANILLAQIVIQKAVADDEGDAEAGDGEPEVIGAKADEAAE</sequence>
<dbReference type="InterPro" id="IPR029751">
    <property type="entry name" value="Ribosomal_L25_dom"/>
</dbReference>
<dbReference type="Gene3D" id="2.40.240.10">
    <property type="entry name" value="Ribosomal Protein L25, Chain P"/>
    <property type="match status" value="1"/>
</dbReference>
<dbReference type="AlphaFoldDB" id="A0A7X0LKX0"/>
<dbReference type="HAMAP" id="MF_01334">
    <property type="entry name" value="Ribosomal_bL25_CTC"/>
    <property type="match status" value="1"/>
</dbReference>
<dbReference type="GO" id="GO:0003735">
    <property type="term" value="F:structural constituent of ribosome"/>
    <property type="evidence" value="ECO:0007669"/>
    <property type="project" value="InterPro"/>
</dbReference>
<keyword evidence="1 5" id="KW-0699">rRNA-binding</keyword>
<dbReference type="InterPro" id="IPR011035">
    <property type="entry name" value="Ribosomal_bL25/Gln-tRNA_synth"/>
</dbReference>
<comment type="function">
    <text evidence="5">This is one of the proteins that binds to the 5S RNA in the ribosome where it forms part of the central protuberance.</text>
</comment>
<dbReference type="InterPro" id="IPR020056">
    <property type="entry name" value="Rbsml_bL25/Gln-tRNA_synth_N"/>
</dbReference>
<evidence type="ECO:0000256" key="6">
    <source>
        <dbReference type="SAM" id="MobiDB-lite"/>
    </source>
</evidence>
<dbReference type="NCBIfam" id="TIGR00731">
    <property type="entry name" value="bL25_bact_ctc"/>
    <property type="match status" value="1"/>
</dbReference>
<dbReference type="InterPro" id="IPR001021">
    <property type="entry name" value="Ribosomal_bL25_long"/>
</dbReference>
<dbReference type="EMBL" id="JACHGY010000001">
    <property type="protein sequence ID" value="MBB6430890.1"/>
    <property type="molecule type" value="Genomic_DNA"/>
</dbReference>
<evidence type="ECO:0000256" key="1">
    <source>
        <dbReference type="ARBA" id="ARBA00022730"/>
    </source>
</evidence>
<gene>
    <name evidence="5" type="primary">rplY</name>
    <name evidence="5" type="synonym">ctc</name>
    <name evidence="9" type="ORF">HNQ40_002696</name>
</gene>
<keyword evidence="3 5" id="KW-0689">Ribosomal protein</keyword>
<dbReference type="Gene3D" id="2.170.120.20">
    <property type="entry name" value="Ribosomal protein L25, beta domain"/>
    <property type="match status" value="1"/>
</dbReference>
<organism evidence="9 10">
    <name type="scientific">Algisphaera agarilytica</name>
    <dbReference type="NCBI Taxonomy" id="1385975"/>
    <lineage>
        <taxon>Bacteria</taxon>
        <taxon>Pseudomonadati</taxon>
        <taxon>Planctomycetota</taxon>
        <taxon>Phycisphaerae</taxon>
        <taxon>Phycisphaerales</taxon>
        <taxon>Phycisphaeraceae</taxon>
        <taxon>Algisphaera</taxon>
    </lineage>
</organism>
<evidence type="ECO:0000256" key="3">
    <source>
        <dbReference type="ARBA" id="ARBA00022980"/>
    </source>
</evidence>
<dbReference type="Pfam" id="PF14693">
    <property type="entry name" value="Ribosomal_TL5_C"/>
    <property type="match status" value="1"/>
</dbReference>
<evidence type="ECO:0000256" key="4">
    <source>
        <dbReference type="ARBA" id="ARBA00023274"/>
    </source>
</evidence>
<dbReference type="PANTHER" id="PTHR33284:SF1">
    <property type="entry name" value="RIBOSOMAL PROTEIN L25_GLN-TRNA SYNTHETASE, ANTI-CODON-BINDING DOMAIN-CONTAINING PROTEIN"/>
    <property type="match status" value="1"/>
</dbReference>
<dbReference type="InterPro" id="IPR020057">
    <property type="entry name" value="Ribosomal_bL25_b-dom"/>
</dbReference>
<evidence type="ECO:0000313" key="9">
    <source>
        <dbReference type="EMBL" id="MBB6430890.1"/>
    </source>
</evidence>
<evidence type="ECO:0000256" key="2">
    <source>
        <dbReference type="ARBA" id="ARBA00022884"/>
    </source>
</evidence>
<keyword evidence="2 5" id="KW-0694">RNA-binding</keyword>
<dbReference type="CDD" id="cd00495">
    <property type="entry name" value="Ribosomal_L25_TL5_CTC"/>
    <property type="match status" value="1"/>
</dbReference>
<evidence type="ECO:0000256" key="5">
    <source>
        <dbReference type="HAMAP-Rule" id="MF_01334"/>
    </source>
</evidence>
<feature type="region of interest" description="Disordered" evidence="6">
    <location>
        <begin position="189"/>
        <end position="212"/>
    </location>
</feature>